<comment type="caution">
    <text evidence="1">The sequence shown here is derived from an EMBL/GenBank/DDBJ whole genome shotgun (WGS) entry which is preliminary data.</text>
</comment>
<name>A0A4R1FB95_9NOCA</name>
<sequence length="127" mass="13960">MTAEPNRNDPTGAAETWDRAAELVTAMRDPELSPDWNTSLEQAARALNNESRGIRQTSGMYIRAISGTDVGIQTKDESAASIWDRAAELVTAMRDPELSPDWNTGLERAARALHDKSHEVGVEPTNR</sequence>
<dbReference type="EMBL" id="SMFR01000008">
    <property type="protein sequence ID" value="TCJ89989.1"/>
    <property type="molecule type" value="Genomic_DNA"/>
</dbReference>
<dbReference type="Proteomes" id="UP000294856">
    <property type="component" value="Unassembled WGS sequence"/>
</dbReference>
<accession>A0A4R1FB95</accession>
<dbReference type="STRING" id="1210063.GCA_001612665_05710"/>
<proteinExistence type="predicted"/>
<dbReference type="AlphaFoldDB" id="A0A4R1FB95"/>
<dbReference type="OrthoDB" id="4571460at2"/>
<evidence type="ECO:0000313" key="2">
    <source>
        <dbReference type="Proteomes" id="UP000294856"/>
    </source>
</evidence>
<gene>
    <name evidence="1" type="ORF">DFR71_6282</name>
</gene>
<keyword evidence="2" id="KW-1185">Reference proteome</keyword>
<evidence type="ECO:0000313" key="1">
    <source>
        <dbReference type="EMBL" id="TCJ89989.1"/>
    </source>
</evidence>
<reference evidence="1 2" key="1">
    <citation type="submission" date="2019-03" db="EMBL/GenBank/DDBJ databases">
        <title>Genomic Encyclopedia of Type Strains, Phase IV (KMG-IV): sequencing the most valuable type-strain genomes for metagenomic binning, comparative biology and taxonomic classification.</title>
        <authorList>
            <person name="Goeker M."/>
        </authorList>
    </citation>
    <scope>NUCLEOTIDE SEQUENCE [LARGE SCALE GENOMIC DNA]</scope>
    <source>
        <strain evidence="1 2">DSM 44684</strain>
    </source>
</reference>
<protein>
    <submittedName>
        <fullName evidence="1">Uncharacterized protein</fullName>
    </submittedName>
</protein>
<organism evidence="1 2">
    <name type="scientific">Nocardia alba</name>
    <dbReference type="NCBI Taxonomy" id="225051"/>
    <lineage>
        <taxon>Bacteria</taxon>
        <taxon>Bacillati</taxon>
        <taxon>Actinomycetota</taxon>
        <taxon>Actinomycetes</taxon>
        <taxon>Mycobacteriales</taxon>
        <taxon>Nocardiaceae</taxon>
        <taxon>Nocardia</taxon>
    </lineage>
</organism>
<dbReference type="RefSeq" id="WP_132370392.1">
    <property type="nucleotide sequence ID" value="NZ_SMFR01000008.1"/>
</dbReference>